<dbReference type="PROSITE" id="PS00455">
    <property type="entry name" value="AMP_BINDING"/>
    <property type="match status" value="1"/>
</dbReference>
<dbReference type="Gene3D" id="3.40.50.1820">
    <property type="entry name" value="alpha/beta hydrolase"/>
    <property type="match status" value="1"/>
</dbReference>
<organism evidence="4 5">
    <name type="scientific">Rheinheimera baltica</name>
    <dbReference type="NCBI Taxonomy" id="67576"/>
    <lineage>
        <taxon>Bacteria</taxon>
        <taxon>Pseudomonadati</taxon>
        <taxon>Pseudomonadota</taxon>
        <taxon>Gammaproteobacteria</taxon>
        <taxon>Chromatiales</taxon>
        <taxon>Chromatiaceae</taxon>
        <taxon>Rheinheimera</taxon>
    </lineage>
</organism>
<dbReference type="EMBL" id="JAPJDZ010000117">
    <property type="protein sequence ID" value="MDP5138242.1"/>
    <property type="molecule type" value="Genomic_DNA"/>
</dbReference>
<keyword evidence="2" id="KW-0597">Phosphoprotein</keyword>
<dbReference type="RefSeq" id="WP_305977391.1">
    <property type="nucleotide sequence ID" value="NZ_JAPJDZ010000117.1"/>
</dbReference>
<dbReference type="Proteomes" id="UP001231109">
    <property type="component" value="Unassembled WGS sequence"/>
</dbReference>
<dbReference type="InterPro" id="IPR020845">
    <property type="entry name" value="AMP-binding_CS"/>
</dbReference>
<dbReference type="InterPro" id="IPR001031">
    <property type="entry name" value="Thioesterase"/>
</dbReference>
<dbReference type="InterPro" id="IPR042099">
    <property type="entry name" value="ANL_N_sf"/>
</dbReference>
<dbReference type="Pfam" id="PF00975">
    <property type="entry name" value="Thioesterase"/>
    <property type="match status" value="1"/>
</dbReference>
<feature type="domain" description="Carrier" evidence="3">
    <location>
        <begin position="397"/>
        <end position="472"/>
    </location>
</feature>
<protein>
    <submittedName>
        <fullName evidence="4">Amino acid adenylation domain-containing protein</fullName>
    </submittedName>
</protein>
<evidence type="ECO:0000256" key="2">
    <source>
        <dbReference type="ARBA" id="ARBA00022553"/>
    </source>
</evidence>
<dbReference type="InterPro" id="IPR000873">
    <property type="entry name" value="AMP-dep_synth/lig_dom"/>
</dbReference>
<dbReference type="Pfam" id="PF13193">
    <property type="entry name" value="AMP-binding_C"/>
    <property type="match status" value="1"/>
</dbReference>
<dbReference type="InterPro" id="IPR006162">
    <property type="entry name" value="Ppantetheine_attach_site"/>
</dbReference>
<dbReference type="Pfam" id="PF00550">
    <property type="entry name" value="PP-binding"/>
    <property type="match status" value="1"/>
</dbReference>
<dbReference type="InterPro" id="IPR009081">
    <property type="entry name" value="PP-bd_ACP"/>
</dbReference>
<dbReference type="PROSITE" id="PS00012">
    <property type="entry name" value="PHOSPHOPANTETHEINE"/>
    <property type="match status" value="1"/>
</dbReference>
<dbReference type="PRINTS" id="PR00154">
    <property type="entry name" value="AMPBINDING"/>
</dbReference>
<keyword evidence="5" id="KW-1185">Reference proteome</keyword>
<sequence>PSLLDTDDLACFSHHPQANLKPMSRPSDLAYVIYTSGTTGQPKGVMVEQKGIVNRIDWMQKKYPLNSASRVLQKTPYTFDVSVWETLWANWVGAAIVIAKPESHKEPELLNKLILNAGVTTLHFVPSMLAAYCHYLSQSGLQLPESIEHVFCSGEALTIAQVNEFNKLKRNNTALYNLYGPTEASIDVTYYDNPAAELGMVPIGLPIYNTRVFVLNIFGEPSPTNTPGELLVGGAGLARGYLNQPALTKEKFIDNPFATEADKAKGYTRLYKTGDLVRWLPDGNLEYLGRNDSQVKIRGHRIELGEIESALSQQPDIQQAVVIAKEKEGSQYLAAYFVSNVKVDVEQLRERLAQQLPDYMLPTTFTAIDSIPLTINGKLDKQALPEPELINRDNYTAPRNELEEKLCAIWQNVLGLEQVGIHDHFFRIGGDSIKAIKLINNLNSRLKIDLPMVSLFTHSCIASLSEEIRNFKLSKHILKKLTPTSTSNQTLFMIHPGGSGCEVYQGLASELGDKYNCIGVENFNHKTENRTGELSKIADVYLKAIIDNFSPLNSIRLLGWSMGGNIALEMAYQLEKLGLKNIKVYLLDTVIKTKSMQEFLRDSVYKELEKETLNNGYIDKVTKSLLFEEEISNCALSGILEHTDVILFKAGQIYTEMLDNIEWKGVRGIKIPQNNNIPQFIGKETSIVMIENKNHGNILEAISSIRKFILKNN</sequence>
<dbReference type="InterPro" id="IPR025110">
    <property type="entry name" value="AMP-bd_C"/>
</dbReference>
<reference evidence="4 5" key="1">
    <citation type="submission" date="2022-11" db="EMBL/GenBank/DDBJ databases">
        <title>Viruses from the air-sea interface of a natural surface slick.</title>
        <authorList>
            <person name="Rahlff J."/>
            <person name="Holmfeldt K."/>
        </authorList>
    </citation>
    <scope>NUCLEOTIDE SEQUENCE [LARGE SCALE GENOMIC DNA]</scope>
    <source>
        <strain evidence="4 5">SMS4</strain>
    </source>
</reference>
<evidence type="ECO:0000256" key="1">
    <source>
        <dbReference type="ARBA" id="ARBA00022450"/>
    </source>
</evidence>
<dbReference type="InterPro" id="IPR029058">
    <property type="entry name" value="AB_hydrolase_fold"/>
</dbReference>
<dbReference type="PROSITE" id="PS50075">
    <property type="entry name" value="CARRIER"/>
    <property type="match status" value="1"/>
</dbReference>
<dbReference type="SUPFAM" id="SSF53474">
    <property type="entry name" value="alpha/beta-Hydrolases"/>
    <property type="match status" value="1"/>
</dbReference>
<evidence type="ECO:0000313" key="4">
    <source>
        <dbReference type="EMBL" id="MDP5138242.1"/>
    </source>
</evidence>
<evidence type="ECO:0000259" key="3">
    <source>
        <dbReference type="PROSITE" id="PS50075"/>
    </source>
</evidence>
<dbReference type="SUPFAM" id="SSF56801">
    <property type="entry name" value="Acetyl-CoA synthetase-like"/>
    <property type="match status" value="1"/>
</dbReference>
<accession>A0ABT9I4D3</accession>
<proteinExistence type="predicted"/>
<dbReference type="CDD" id="cd05930">
    <property type="entry name" value="A_NRPS"/>
    <property type="match status" value="1"/>
</dbReference>
<comment type="caution">
    <text evidence="4">The sequence shown here is derived from an EMBL/GenBank/DDBJ whole genome shotgun (WGS) entry which is preliminary data.</text>
</comment>
<dbReference type="InterPro" id="IPR020459">
    <property type="entry name" value="AMP-binding"/>
</dbReference>
<feature type="non-terminal residue" evidence="4">
    <location>
        <position position="1"/>
    </location>
</feature>
<dbReference type="PANTHER" id="PTHR45527:SF1">
    <property type="entry name" value="FATTY ACID SYNTHASE"/>
    <property type="match status" value="1"/>
</dbReference>
<dbReference type="InterPro" id="IPR036736">
    <property type="entry name" value="ACP-like_sf"/>
</dbReference>
<dbReference type="PANTHER" id="PTHR45527">
    <property type="entry name" value="NONRIBOSOMAL PEPTIDE SYNTHETASE"/>
    <property type="match status" value="1"/>
</dbReference>
<dbReference type="SUPFAM" id="SSF47336">
    <property type="entry name" value="ACP-like"/>
    <property type="match status" value="1"/>
</dbReference>
<dbReference type="NCBIfam" id="TIGR01733">
    <property type="entry name" value="AA-adenyl-dom"/>
    <property type="match status" value="1"/>
</dbReference>
<dbReference type="Pfam" id="PF00501">
    <property type="entry name" value="AMP-binding"/>
    <property type="match status" value="1"/>
</dbReference>
<keyword evidence="1" id="KW-0596">Phosphopantetheine</keyword>
<gene>
    <name evidence="4" type="ORF">ORJ04_20035</name>
</gene>
<name>A0ABT9I4D3_9GAMM</name>
<dbReference type="InterPro" id="IPR010071">
    <property type="entry name" value="AA_adenyl_dom"/>
</dbReference>
<dbReference type="Gene3D" id="3.30.300.30">
    <property type="match status" value="1"/>
</dbReference>
<evidence type="ECO:0000313" key="5">
    <source>
        <dbReference type="Proteomes" id="UP001231109"/>
    </source>
</evidence>
<dbReference type="InterPro" id="IPR045851">
    <property type="entry name" value="AMP-bd_C_sf"/>
</dbReference>
<dbReference type="Gene3D" id="3.40.50.12780">
    <property type="entry name" value="N-terminal domain of ligase-like"/>
    <property type="match status" value="1"/>
</dbReference>